<dbReference type="GO" id="GO:0010181">
    <property type="term" value="F:FMN binding"/>
    <property type="evidence" value="ECO:0007669"/>
    <property type="project" value="TreeGrafter"/>
</dbReference>
<name>A0A317E5I9_9PROT</name>
<dbReference type="InterPro" id="IPR029039">
    <property type="entry name" value="Flavoprotein-like_sf"/>
</dbReference>
<gene>
    <name evidence="2" type="ORF">DKG75_07770</name>
</gene>
<protein>
    <submittedName>
        <fullName evidence="2">NADPH-dependent FMN reductase</fullName>
    </submittedName>
</protein>
<proteinExistence type="predicted"/>
<dbReference type="PANTHER" id="PTHR30543:SF21">
    <property type="entry name" value="NAD(P)H-DEPENDENT FMN REDUCTASE LOT6"/>
    <property type="match status" value="1"/>
</dbReference>
<dbReference type="GO" id="GO:0016491">
    <property type="term" value="F:oxidoreductase activity"/>
    <property type="evidence" value="ECO:0007669"/>
    <property type="project" value="InterPro"/>
</dbReference>
<evidence type="ECO:0000259" key="1">
    <source>
        <dbReference type="Pfam" id="PF03358"/>
    </source>
</evidence>
<dbReference type="RefSeq" id="WP_109920516.1">
    <property type="nucleotide sequence ID" value="NZ_QGLF01000002.1"/>
</dbReference>
<accession>A0A317E5I9</accession>
<organism evidence="2 3">
    <name type="scientific">Zavarzinia compransoris</name>
    <dbReference type="NCBI Taxonomy" id="1264899"/>
    <lineage>
        <taxon>Bacteria</taxon>
        <taxon>Pseudomonadati</taxon>
        <taxon>Pseudomonadota</taxon>
        <taxon>Alphaproteobacteria</taxon>
        <taxon>Rhodospirillales</taxon>
        <taxon>Zavarziniaceae</taxon>
        <taxon>Zavarzinia</taxon>
    </lineage>
</organism>
<reference evidence="3" key="1">
    <citation type="submission" date="2018-05" db="EMBL/GenBank/DDBJ databases">
        <title>Zavarzinia sp. HR-AS.</title>
        <authorList>
            <person name="Lee Y."/>
            <person name="Jeon C.O."/>
        </authorList>
    </citation>
    <scope>NUCLEOTIDE SEQUENCE [LARGE SCALE GENOMIC DNA]</scope>
    <source>
        <strain evidence="3">DSM 1231</strain>
    </source>
</reference>
<dbReference type="AlphaFoldDB" id="A0A317E5I9"/>
<dbReference type="GO" id="GO:0005829">
    <property type="term" value="C:cytosol"/>
    <property type="evidence" value="ECO:0007669"/>
    <property type="project" value="TreeGrafter"/>
</dbReference>
<evidence type="ECO:0000313" key="2">
    <source>
        <dbReference type="EMBL" id="PWR21872.1"/>
    </source>
</evidence>
<comment type="caution">
    <text evidence="2">The sequence shown here is derived from an EMBL/GenBank/DDBJ whole genome shotgun (WGS) entry which is preliminary data.</text>
</comment>
<dbReference type="Proteomes" id="UP000246077">
    <property type="component" value="Unassembled WGS sequence"/>
</dbReference>
<dbReference type="Gene3D" id="3.40.50.360">
    <property type="match status" value="1"/>
</dbReference>
<sequence>MTRLLGLSGSLRRASFNTALLNAMTDHLPEGVTLEVATLHGIPLYDGDLEAAEGIPDAVAELAQAIAAADGLILSTPEYNNGMPGVLKNAVDWLSRGGVAGGKLFAGRKLAIAGASPGGFGTIMAQAHWLPVLRTLGIQLWPAGRLLVSQAHKAFDAEGRLADANIRDQLAPYLAGFAAFVRGRP</sequence>
<keyword evidence="3" id="KW-1185">Reference proteome</keyword>
<feature type="domain" description="NADPH-dependent FMN reductase-like" evidence="1">
    <location>
        <begin position="3"/>
        <end position="152"/>
    </location>
</feature>
<evidence type="ECO:0000313" key="3">
    <source>
        <dbReference type="Proteomes" id="UP000246077"/>
    </source>
</evidence>
<dbReference type="PANTHER" id="PTHR30543">
    <property type="entry name" value="CHROMATE REDUCTASE"/>
    <property type="match status" value="1"/>
</dbReference>
<dbReference type="Pfam" id="PF03358">
    <property type="entry name" value="FMN_red"/>
    <property type="match status" value="1"/>
</dbReference>
<dbReference type="EMBL" id="QGLF01000002">
    <property type="protein sequence ID" value="PWR21872.1"/>
    <property type="molecule type" value="Genomic_DNA"/>
</dbReference>
<dbReference type="SUPFAM" id="SSF52218">
    <property type="entry name" value="Flavoproteins"/>
    <property type="match status" value="1"/>
</dbReference>
<dbReference type="InterPro" id="IPR050712">
    <property type="entry name" value="NAD(P)H-dep_reductase"/>
</dbReference>
<dbReference type="InterPro" id="IPR005025">
    <property type="entry name" value="FMN_Rdtase-like_dom"/>
</dbReference>
<dbReference type="OrthoDB" id="9812295at2"/>